<dbReference type="PANTHER" id="PTHR12815:SF18">
    <property type="entry name" value="SORTING AND ASSEMBLY MACHINERY COMPONENT 50 HOMOLOG"/>
    <property type="match status" value="1"/>
</dbReference>
<sequence>MGDRELLEKPLQVRYVKILGNKRTNPSVIEQHLQEAYAGTTVNEVSLGLMKGLNKLKKLEIFDAVEITCEDVDTNNNKTTNINDTMVNDNEYFLTDVVVNVREKGILNMKAETFIEGGGSEGGVESTLGLRNPLGSGEQIRAGISYGSKSSNSYTLSLSKPYVYTPIMPLNLNICVDEQTHNRVAFSSYDELLKNALISFSDESGRHSFGYISSWRDIIPVKNKGNPYLYDCSSAIMQQASPSFKSSINYSYTSDSRDDMMGPRSGRLFKFRTELAGLALGGDVSFSKTEFTYQAVNPLFPNWPIILGLTFKGGLLCPLNIGLFNSDSKANHSTITDCSSHISDRFFLGGALTMRGFEYKGVGPRSHESDVGASSSGGDSLGGDMTWQFGANLAFPLPSGLLNAAGIKGQLFLNAGNLTEWGASMRTVCRGARVSVGTGLILPTPIGRLEATWSWILRANNSDQKKRFQLGVGMDFI</sequence>
<gene>
    <name evidence="7" type="ORF">ASTO00021_LOCUS11351</name>
</gene>
<keyword evidence="5" id="KW-0472">Membrane</keyword>
<protein>
    <recommendedName>
        <fullName evidence="6">Bacterial surface antigen (D15) domain-containing protein</fullName>
    </recommendedName>
</protein>
<dbReference type="Gene3D" id="2.40.160.50">
    <property type="entry name" value="membrane protein fhac: a member of the omp85/tpsb transporter family"/>
    <property type="match status" value="1"/>
</dbReference>
<evidence type="ECO:0000259" key="6">
    <source>
        <dbReference type="Pfam" id="PF01103"/>
    </source>
</evidence>
<reference evidence="7" key="1">
    <citation type="submission" date="2021-01" db="EMBL/GenBank/DDBJ databases">
        <authorList>
            <person name="Corre E."/>
            <person name="Pelletier E."/>
            <person name="Niang G."/>
            <person name="Scheremetjew M."/>
            <person name="Finn R."/>
            <person name="Kale V."/>
            <person name="Holt S."/>
            <person name="Cochrane G."/>
            <person name="Meng A."/>
            <person name="Brown T."/>
            <person name="Cohen L."/>
        </authorList>
    </citation>
    <scope>NUCLEOTIDE SEQUENCE</scope>
    <source>
        <strain evidence="7">GSBS06</strain>
    </source>
</reference>
<evidence type="ECO:0000256" key="3">
    <source>
        <dbReference type="ARBA" id="ARBA00022452"/>
    </source>
</evidence>
<dbReference type="AlphaFoldDB" id="A0A7S3PJC9"/>
<keyword evidence="4" id="KW-0812">Transmembrane</keyword>
<keyword evidence="3" id="KW-1134">Transmembrane beta strand</keyword>
<comment type="similarity">
    <text evidence="2">Belongs to the SAM50/omp85 family.</text>
</comment>
<evidence type="ECO:0000256" key="5">
    <source>
        <dbReference type="ARBA" id="ARBA00023136"/>
    </source>
</evidence>
<evidence type="ECO:0000256" key="4">
    <source>
        <dbReference type="ARBA" id="ARBA00022692"/>
    </source>
</evidence>
<dbReference type="Pfam" id="PF01103">
    <property type="entry name" value="Omp85"/>
    <property type="match status" value="1"/>
</dbReference>
<evidence type="ECO:0000256" key="1">
    <source>
        <dbReference type="ARBA" id="ARBA00004374"/>
    </source>
</evidence>
<dbReference type="GO" id="GO:0005741">
    <property type="term" value="C:mitochondrial outer membrane"/>
    <property type="evidence" value="ECO:0007669"/>
    <property type="project" value="UniProtKB-SubCell"/>
</dbReference>
<name>A0A7S3PJC9_9STRA</name>
<comment type="subcellular location">
    <subcellularLocation>
        <location evidence="1">Mitochondrion outer membrane</location>
        <topology evidence="1">Multi-pass membrane protein</topology>
    </subcellularLocation>
</comment>
<dbReference type="PANTHER" id="PTHR12815">
    <property type="entry name" value="SORTING AND ASSEMBLY MACHINERY SAMM50 PROTEIN FAMILY MEMBER"/>
    <property type="match status" value="1"/>
</dbReference>
<dbReference type="InterPro" id="IPR039910">
    <property type="entry name" value="D15-like"/>
</dbReference>
<organism evidence="7">
    <name type="scientific">Aplanochytrium stocchinoi</name>
    <dbReference type="NCBI Taxonomy" id="215587"/>
    <lineage>
        <taxon>Eukaryota</taxon>
        <taxon>Sar</taxon>
        <taxon>Stramenopiles</taxon>
        <taxon>Bigyra</taxon>
        <taxon>Labyrinthulomycetes</taxon>
        <taxon>Thraustochytrida</taxon>
        <taxon>Thraustochytriidae</taxon>
        <taxon>Aplanochytrium</taxon>
    </lineage>
</organism>
<dbReference type="EMBL" id="HBIN01014957">
    <property type="protein sequence ID" value="CAE0441212.1"/>
    <property type="molecule type" value="Transcribed_RNA"/>
</dbReference>
<evidence type="ECO:0000256" key="2">
    <source>
        <dbReference type="ARBA" id="ARBA00010913"/>
    </source>
</evidence>
<feature type="domain" description="Bacterial surface antigen (D15)" evidence="6">
    <location>
        <begin position="132"/>
        <end position="476"/>
    </location>
</feature>
<proteinExistence type="inferred from homology"/>
<evidence type="ECO:0000313" key="7">
    <source>
        <dbReference type="EMBL" id="CAE0441212.1"/>
    </source>
</evidence>
<dbReference type="InterPro" id="IPR000184">
    <property type="entry name" value="Bac_surfAg_D15"/>
</dbReference>
<dbReference type="Gene3D" id="3.10.20.310">
    <property type="entry name" value="membrane protein fhac"/>
    <property type="match status" value="1"/>
</dbReference>
<accession>A0A7S3PJC9</accession>